<name>A0A8E2AWJ3_9APHY</name>
<dbReference type="Proteomes" id="UP000250043">
    <property type="component" value="Unassembled WGS sequence"/>
</dbReference>
<accession>A0A8E2AWJ3</accession>
<feature type="transmembrane region" description="Helical" evidence="1">
    <location>
        <begin position="24"/>
        <end position="45"/>
    </location>
</feature>
<keyword evidence="1" id="KW-0472">Membrane</keyword>
<sequence>MFTQAIVAVLLIMRTFSLYNRNKWILTLMLVTTCVGGVISIWSVVTNTGLDDVEQSSLRFPGCNLSLSEDQARHLAGAWSSMLGLDTLIFVLTVVKVIQARDPMKGGTLRLMLRDGAIYYGIIVITVITNIVTFLVGVPTTQGLCTVLTNVASSMLVSRLMLNLRDPDRQVLPIAG</sequence>
<keyword evidence="3" id="KW-1185">Reference proteome</keyword>
<organism evidence="2 3">
    <name type="scientific">Obba rivulosa</name>
    <dbReference type="NCBI Taxonomy" id="1052685"/>
    <lineage>
        <taxon>Eukaryota</taxon>
        <taxon>Fungi</taxon>
        <taxon>Dikarya</taxon>
        <taxon>Basidiomycota</taxon>
        <taxon>Agaricomycotina</taxon>
        <taxon>Agaricomycetes</taxon>
        <taxon>Polyporales</taxon>
        <taxon>Gelatoporiaceae</taxon>
        <taxon>Obba</taxon>
    </lineage>
</organism>
<dbReference type="OrthoDB" id="2686513at2759"/>
<keyword evidence="1" id="KW-1133">Transmembrane helix</keyword>
<reference evidence="2 3" key="1">
    <citation type="submission" date="2016-07" db="EMBL/GenBank/DDBJ databases">
        <title>Draft genome of the white-rot fungus Obba rivulosa 3A-2.</title>
        <authorList>
            <consortium name="DOE Joint Genome Institute"/>
            <person name="Miettinen O."/>
            <person name="Riley R."/>
            <person name="Acob R."/>
            <person name="Barry K."/>
            <person name="Cullen D."/>
            <person name="De Vries R."/>
            <person name="Hainaut M."/>
            <person name="Hatakka A."/>
            <person name="Henrissat B."/>
            <person name="Hilden K."/>
            <person name="Kuo R."/>
            <person name="Labutti K."/>
            <person name="Lipzen A."/>
            <person name="Makela M.R."/>
            <person name="Sandor L."/>
            <person name="Spatafora J.W."/>
            <person name="Grigoriev I.V."/>
            <person name="Hibbett D.S."/>
        </authorList>
    </citation>
    <scope>NUCLEOTIDE SEQUENCE [LARGE SCALE GENOMIC DNA]</scope>
    <source>
        <strain evidence="2 3">3A-2</strain>
    </source>
</reference>
<dbReference type="EMBL" id="KV722381">
    <property type="protein sequence ID" value="OCH91658.1"/>
    <property type="molecule type" value="Genomic_DNA"/>
</dbReference>
<proteinExistence type="predicted"/>
<evidence type="ECO:0000313" key="3">
    <source>
        <dbReference type="Proteomes" id="UP000250043"/>
    </source>
</evidence>
<evidence type="ECO:0000313" key="2">
    <source>
        <dbReference type="EMBL" id="OCH91658.1"/>
    </source>
</evidence>
<dbReference type="AlphaFoldDB" id="A0A8E2AWJ3"/>
<feature type="transmembrane region" description="Helical" evidence="1">
    <location>
        <begin position="76"/>
        <end position="98"/>
    </location>
</feature>
<keyword evidence="1" id="KW-0812">Transmembrane</keyword>
<protein>
    <submittedName>
        <fullName evidence="2">Uncharacterized protein</fullName>
    </submittedName>
</protein>
<gene>
    <name evidence="2" type="ORF">OBBRIDRAFT_511824</name>
</gene>
<feature type="transmembrane region" description="Helical" evidence="1">
    <location>
        <begin position="118"/>
        <end position="138"/>
    </location>
</feature>
<evidence type="ECO:0000256" key="1">
    <source>
        <dbReference type="SAM" id="Phobius"/>
    </source>
</evidence>